<protein>
    <submittedName>
        <fullName evidence="1">Uncharacterized protein</fullName>
    </submittedName>
</protein>
<dbReference type="OrthoDB" id="288292at2759"/>
<evidence type="ECO:0000313" key="2">
    <source>
        <dbReference type="Proteomes" id="UP000692954"/>
    </source>
</evidence>
<keyword evidence="2" id="KW-1185">Reference proteome</keyword>
<reference evidence="1" key="1">
    <citation type="submission" date="2021-01" db="EMBL/GenBank/DDBJ databases">
        <authorList>
            <consortium name="Genoscope - CEA"/>
            <person name="William W."/>
        </authorList>
    </citation>
    <scope>NUCLEOTIDE SEQUENCE</scope>
</reference>
<name>A0A8S1M3D1_9CILI</name>
<dbReference type="AlphaFoldDB" id="A0A8S1M3D1"/>
<dbReference type="EMBL" id="CAJJDN010000032">
    <property type="protein sequence ID" value="CAD8074447.1"/>
    <property type="molecule type" value="Genomic_DNA"/>
</dbReference>
<dbReference type="Proteomes" id="UP000692954">
    <property type="component" value="Unassembled WGS sequence"/>
</dbReference>
<proteinExistence type="predicted"/>
<evidence type="ECO:0000313" key="1">
    <source>
        <dbReference type="EMBL" id="CAD8074447.1"/>
    </source>
</evidence>
<accession>A0A8S1M3D1</accession>
<sequence>MGGAQSNRQRSLISCLKFLIEDIELYADEELLKQLREIFIKFPYNFKKNSKKVIQILSKSIPPQIMQFEDILLNNISSVFQCSLIANKNNSYKQIENYNIDSDFVRNFRLMNFDKLKSNYEGEYENSLILLYQGLKSYCSLANQIIKELKINSLAQCQVYVLIWEHFQNNLIKFSKDPDYDLNPINKCFDEKFYKLFPELKIEIIGAKLWGNMVQQLDVNFILDEFQKARRSNKQSRISFNQIFNAIIDINIDVAHLQWIGRSDFQFSDQLKKIVEFIRKDSEQLMDDLYLKSAGHLMIFFQKWEQDNCFLKSVLPLWICENYFDNLFFQFSENKIQENFKLLSLVEQKKLIEQYSNSDSLSQPLSFIDEFQQSLNSKCFQYDDFLQRNSEQILIKMIKWLKEEKKFSDILQISESTQQGGSAAINFQDIQNILFDENNQDQRNSEFQKQSVVQSQIQQSLEEEDEIVKICKKYDSIKNQIQSSIQQRDENIMFRNRGQNPISNEFIDFFSFIKPMNENYAKEIINQLGKQKQNEKALINCALNSNIEFCKGSMAAELLNFIK</sequence>
<gene>
    <name evidence="1" type="ORF">PSON_ATCC_30995.1.T0320082</name>
</gene>
<comment type="caution">
    <text evidence="1">The sequence shown here is derived from an EMBL/GenBank/DDBJ whole genome shotgun (WGS) entry which is preliminary data.</text>
</comment>
<organism evidence="1 2">
    <name type="scientific">Paramecium sonneborni</name>
    <dbReference type="NCBI Taxonomy" id="65129"/>
    <lineage>
        <taxon>Eukaryota</taxon>
        <taxon>Sar</taxon>
        <taxon>Alveolata</taxon>
        <taxon>Ciliophora</taxon>
        <taxon>Intramacronucleata</taxon>
        <taxon>Oligohymenophorea</taxon>
        <taxon>Peniculida</taxon>
        <taxon>Parameciidae</taxon>
        <taxon>Paramecium</taxon>
    </lineage>
</organism>